<dbReference type="Gene3D" id="3.20.20.150">
    <property type="entry name" value="Divalent-metal-dependent TIM barrel enzymes"/>
    <property type="match status" value="1"/>
</dbReference>
<proteinExistence type="predicted"/>
<evidence type="ECO:0008006" key="3">
    <source>
        <dbReference type="Google" id="ProtNLM"/>
    </source>
</evidence>
<dbReference type="NCBIfam" id="NF003818">
    <property type="entry name" value="PRK05409.1"/>
    <property type="match status" value="1"/>
</dbReference>
<keyword evidence="2" id="KW-1185">Reference proteome</keyword>
<sequence>MPVLTSPGTEVLAMEVGIGWRHPHYQQLLEERPALDFLEVHSENFFALGGAALAVLEQGRSHYPVSLHGVGLSLGSAHGVDPWHLDQLARLVERVDPVRVSDHACFSRGQLAGGVVHASDLLPLPFTQEALDVLCGNVQQVQEVLQRRFLVENLSAYLQWVTAAEHTLDEPAFLNALARRTGCALLIDVNNVYVNALNAKAAGLCADPLASCKDWLQKIAPEAVGELHLAGHCHVRDAHGDIVIDDHGSRACPEVLQLYQHAVACFGAVPTLIEWDTDIPALHVLLDEAARARALAQQTLEVFA</sequence>
<dbReference type="AlphaFoldDB" id="A0A3E1RB29"/>
<gene>
    <name evidence="1" type="ORF">DIC66_12440</name>
</gene>
<dbReference type="EMBL" id="QFZK01000007">
    <property type="protein sequence ID" value="RFO96453.1"/>
    <property type="molecule type" value="Genomic_DNA"/>
</dbReference>
<dbReference type="Proteomes" id="UP000260665">
    <property type="component" value="Unassembled WGS sequence"/>
</dbReference>
<accession>A0A3E1RB29</accession>
<evidence type="ECO:0000313" key="1">
    <source>
        <dbReference type="EMBL" id="RFO96453.1"/>
    </source>
</evidence>
<dbReference type="PANTHER" id="PTHR42194">
    <property type="entry name" value="UPF0276 PROTEIN HI_1600"/>
    <property type="match status" value="1"/>
</dbReference>
<name>A0A3E1RB29_9BURK</name>
<organism evidence="1 2">
    <name type="scientific">Rhodoferax lacus</name>
    <dbReference type="NCBI Taxonomy" id="2184758"/>
    <lineage>
        <taxon>Bacteria</taxon>
        <taxon>Pseudomonadati</taxon>
        <taxon>Pseudomonadota</taxon>
        <taxon>Betaproteobacteria</taxon>
        <taxon>Burkholderiales</taxon>
        <taxon>Comamonadaceae</taxon>
        <taxon>Rhodoferax</taxon>
    </lineage>
</organism>
<comment type="caution">
    <text evidence="1">The sequence shown here is derived from an EMBL/GenBank/DDBJ whole genome shotgun (WGS) entry which is preliminary data.</text>
</comment>
<protein>
    <recommendedName>
        <fullName evidence="3">DUF692 domain-containing protein</fullName>
    </recommendedName>
</protein>
<dbReference type="Pfam" id="PF05114">
    <property type="entry name" value="MbnB_TglH_ChrH"/>
    <property type="match status" value="1"/>
</dbReference>
<dbReference type="RefSeq" id="WP_117177656.1">
    <property type="nucleotide sequence ID" value="NZ_QFZK01000007.1"/>
</dbReference>
<dbReference type="InterPro" id="IPR007801">
    <property type="entry name" value="MbnB/TglH/ChrH"/>
</dbReference>
<reference evidence="1 2" key="1">
    <citation type="submission" date="2018-05" db="EMBL/GenBank/DDBJ databases">
        <title>Rhodoferax soyangensis sp.nov., isolated from an oligotrophic freshwater lake.</title>
        <authorList>
            <person name="Park M."/>
        </authorList>
    </citation>
    <scope>NUCLEOTIDE SEQUENCE [LARGE SCALE GENOMIC DNA]</scope>
    <source>
        <strain evidence="1 2">IMCC26218</strain>
    </source>
</reference>
<dbReference type="PANTHER" id="PTHR42194:SF1">
    <property type="entry name" value="UPF0276 PROTEIN HI_1600"/>
    <property type="match status" value="1"/>
</dbReference>
<evidence type="ECO:0000313" key="2">
    <source>
        <dbReference type="Proteomes" id="UP000260665"/>
    </source>
</evidence>
<dbReference type="OrthoDB" id="9763101at2"/>